<reference evidence="1" key="1">
    <citation type="submission" date="2023-11" db="EMBL/GenBank/DDBJ databases">
        <authorList>
            <person name="Poullet M."/>
        </authorList>
    </citation>
    <scope>NUCLEOTIDE SEQUENCE</scope>
    <source>
        <strain evidence="1">E1834</strain>
    </source>
</reference>
<evidence type="ECO:0000313" key="1">
    <source>
        <dbReference type="EMBL" id="CAK5005917.1"/>
    </source>
</evidence>
<proteinExistence type="predicted"/>
<name>A0ACB0XK83_MELEN</name>
<dbReference type="Proteomes" id="UP001497535">
    <property type="component" value="Unassembled WGS sequence"/>
</dbReference>
<protein>
    <submittedName>
        <fullName evidence="1">Uncharacterized protein</fullName>
    </submittedName>
</protein>
<comment type="caution">
    <text evidence="1">The sequence shown here is derived from an EMBL/GenBank/DDBJ whole genome shotgun (WGS) entry which is preliminary data.</text>
</comment>
<sequence>MNTVKFRFFLKNYHFIFLLSLPHLTQCLILVHNLFKVNFAFATSTIIAASKSLSDQHILSIMTYRAIHCERLTFANIFVKIFG</sequence>
<keyword evidence="2" id="KW-1185">Reference proteome</keyword>
<dbReference type="EMBL" id="CAVMJV010000001">
    <property type="protein sequence ID" value="CAK5005917.1"/>
    <property type="molecule type" value="Genomic_DNA"/>
</dbReference>
<accession>A0ACB0XK83</accession>
<gene>
    <name evidence="1" type="ORF">MENTE1834_LOCUS73</name>
</gene>
<evidence type="ECO:0000313" key="2">
    <source>
        <dbReference type="Proteomes" id="UP001497535"/>
    </source>
</evidence>
<organism evidence="1 2">
    <name type="scientific">Meloidogyne enterolobii</name>
    <name type="common">Root-knot nematode worm</name>
    <name type="synonym">Meloidogyne mayaguensis</name>
    <dbReference type="NCBI Taxonomy" id="390850"/>
    <lineage>
        <taxon>Eukaryota</taxon>
        <taxon>Metazoa</taxon>
        <taxon>Ecdysozoa</taxon>
        <taxon>Nematoda</taxon>
        <taxon>Chromadorea</taxon>
        <taxon>Rhabditida</taxon>
        <taxon>Tylenchina</taxon>
        <taxon>Tylenchomorpha</taxon>
        <taxon>Tylenchoidea</taxon>
        <taxon>Meloidogynidae</taxon>
        <taxon>Meloidogyninae</taxon>
        <taxon>Meloidogyne</taxon>
    </lineage>
</organism>